<evidence type="ECO:0000256" key="4">
    <source>
        <dbReference type="ARBA" id="ARBA00041057"/>
    </source>
</evidence>
<dbReference type="Proteomes" id="UP001165080">
    <property type="component" value="Unassembled WGS sequence"/>
</dbReference>
<evidence type="ECO:0000256" key="1">
    <source>
        <dbReference type="ARBA" id="ARBA00010702"/>
    </source>
</evidence>
<feature type="binding site" evidence="12">
    <location>
        <position position="167"/>
    </location>
    <ligand>
        <name>Mg(2+)</name>
        <dbReference type="ChEBI" id="CHEBI:18420"/>
        <label>1</label>
    </ligand>
</feature>
<dbReference type="EMBL" id="BRXU01000018">
    <property type="protein sequence ID" value="GLC57331.1"/>
    <property type="molecule type" value="Genomic_DNA"/>
</dbReference>
<dbReference type="PANTHER" id="PTHR16222">
    <property type="entry name" value="ADP-RIBOSYLGLYCOHYDROLASE"/>
    <property type="match status" value="1"/>
</dbReference>
<name>A0A9W6F6A9_9CHLO</name>
<evidence type="ECO:0000256" key="6">
    <source>
        <dbReference type="ARBA" id="ARBA00042471"/>
    </source>
</evidence>
<evidence type="ECO:0000256" key="13">
    <source>
        <dbReference type="SAM" id="MobiDB-lite"/>
    </source>
</evidence>
<proteinExistence type="inferred from homology"/>
<evidence type="ECO:0000313" key="15">
    <source>
        <dbReference type="Proteomes" id="UP001165080"/>
    </source>
</evidence>
<feature type="compositionally biased region" description="Low complexity" evidence="13">
    <location>
        <begin position="314"/>
        <end position="340"/>
    </location>
</feature>
<feature type="compositionally biased region" description="Polar residues" evidence="13">
    <location>
        <begin position="354"/>
        <end position="363"/>
    </location>
</feature>
<dbReference type="InterPro" id="IPR050792">
    <property type="entry name" value="ADP-ribosylglycohydrolase"/>
</dbReference>
<comment type="catalytic activity">
    <reaction evidence="11">
        <text>alpha-NAD(+) + H2O = ADP-D-ribose + nicotinamide + H(+)</text>
        <dbReference type="Rhea" id="RHEA:68792"/>
        <dbReference type="ChEBI" id="CHEBI:15377"/>
        <dbReference type="ChEBI" id="CHEBI:15378"/>
        <dbReference type="ChEBI" id="CHEBI:17154"/>
        <dbReference type="ChEBI" id="CHEBI:57967"/>
        <dbReference type="ChEBI" id="CHEBI:77017"/>
    </reaction>
</comment>
<feature type="binding site" evidence="12">
    <location>
        <position position="531"/>
    </location>
    <ligand>
        <name>Mg(2+)</name>
        <dbReference type="ChEBI" id="CHEBI:18420"/>
        <label>1</label>
    </ligand>
</feature>
<dbReference type="SUPFAM" id="SSF101478">
    <property type="entry name" value="ADP-ribosylglycohydrolase"/>
    <property type="match status" value="2"/>
</dbReference>
<keyword evidence="12" id="KW-0479">Metal-binding</keyword>
<dbReference type="InterPro" id="IPR036705">
    <property type="entry name" value="Ribosyl_crysJ1_sf"/>
</dbReference>
<comment type="cofactor">
    <cofactor evidence="12">
        <name>Mg(2+)</name>
        <dbReference type="ChEBI" id="CHEBI:18420"/>
    </cofactor>
    <text evidence="12">Binds 2 magnesium ions per subunit.</text>
</comment>
<organism evidence="14 15">
    <name type="scientific">Pleodorina starrii</name>
    <dbReference type="NCBI Taxonomy" id="330485"/>
    <lineage>
        <taxon>Eukaryota</taxon>
        <taxon>Viridiplantae</taxon>
        <taxon>Chlorophyta</taxon>
        <taxon>core chlorophytes</taxon>
        <taxon>Chlorophyceae</taxon>
        <taxon>CS clade</taxon>
        <taxon>Chlamydomonadales</taxon>
        <taxon>Volvocaceae</taxon>
        <taxon>Pleodorina</taxon>
    </lineage>
</organism>
<feature type="compositionally biased region" description="Low complexity" evidence="13">
    <location>
        <begin position="33"/>
        <end position="44"/>
    </location>
</feature>
<reference evidence="14 15" key="1">
    <citation type="journal article" date="2023" name="Commun. Biol.">
        <title>Reorganization of the ancestral sex-determining regions during the evolution of trioecy in Pleodorina starrii.</title>
        <authorList>
            <person name="Takahashi K."/>
            <person name="Suzuki S."/>
            <person name="Kawai-Toyooka H."/>
            <person name="Yamamoto K."/>
            <person name="Hamaji T."/>
            <person name="Ootsuki R."/>
            <person name="Yamaguchi H."/>
            <person name="Kawachi M."/>
            <person name="Higashiyama T."/>
            <person name="Nozaki H."/>
        </authorList>
    </citation>
    <scope>NUCLEOTIDE SEQUENCE [LARGE SCALE GENOMIC DNA]</scope>
    <source>
        <strain evidence="14 15">NIES-4479</strain>
    </source>
</reference>
<comment type="caution">
    <text evidence="14">The sequence shown here is derived from an EMBL/GenBank/DDBJ whole genome shotgun (WGS) entry which is preliminary data.</text>
</comment>
<feature type="binding site" evidence="12">
    <location>
        <position position="529"/>
    </location>
    <ligand>
        <name>Mg(2+)</name>
        <dbReference type="ChEBI" id="CHEBI:18420"/>
        <label>1</label>
    </ligand>
</feature>
<evidence type="ECO:0000313" key="14">
    <source>
        <dbReference type="EMBL" id="GLC57331.1"/>
    </source>
</evidence>
<evidence type="ECO:0000256" key="12">
    <source>
        <dbReference type="PIRSR" id="PIRSR605502-1"/>
    </source>
</evidence>
<dbReference type="Gene3D" id="1.10.4080.10">
    <property type="entry name" value="ADP-ribosylation/Crystallin J1"/>
    <property type="match status" value="2"/>
</dbReference>
<keyword evidence="3" id="KW-0378">Hydrolase</keyword>
<gene>
    <name evidence="14" type="primary">PLESTBF000601</name>
    <name evidence="14" type="ORF">PLESTB_001212700</name>
</gene>
<dbReference type="InterPro" id="IPR005502">
    <property type="entry name" value="Ribosyl_crysJ1"/>
</dbReference>
<dbReference type="EC" id="3.2.1.143" evidence="2"/>
<evidence type="ECO:0000256" key="10">
    <source>
        <dbReference type="ARBA" id="ARBA00043193"/>
    </source>
</evidence>
<keyword evidence="15" id="KW-1185">Reference proteome</keyword>
<evidence type="ECO:0000256" key="2">
    <source>
        <dbReference type="ARBA" id="ARBA00012255"/>
    </source>
</evidence>
<dbReference type="GO" id="GO:0004649">
    <property type="term" value="F:poly(ADP-ribose) glycohydrolase activity"/>
    <property type="evidence" value="ECO:0007669"/>
    <property type="project" value="UniProtKB-EC"/>
</dbReference>
<feature type="binding site" evidence="12">
    <location>
        <position position="165"/>
    </location>
    <ligand>
        <name>Mg(2+)</name>
        <dbReference type="ChEBI" id="CHEBI:18420"/>
        <label>1</label>
    </ligand>
</feature>
<evidence type="ECO:0000256" key="5">
    <source>
        <dbReference type="ARBA" id="ARBA00042398"/>
    </source>
</evidence>
<sequence>MRLAACRKFQGRIKFSLSSLPGSSERGGGHIQSISSSRPSASPAKPTDNIAAGMAGESGKSGKMMKHGATAVEGLGVAGSDSAWLDPIPSPSDSATSATAAAFPQIPPALASGYPNRVAGCLLGKMCGDVLGAAVEGWAAEDIQLSNPDGLTDFLQTERGFGCYTDDTQMAIALARSLVACGGRVDDVHVARSYAEEYQQSRGYGGTAYKILSGIKSGGIDSDSIRTIGTKYIAGGSFGNGGAMRIAPLGLVYRHAPPAVLREAVAAALRCTHVHPVAIDGAFVIALAVGYLATRQPGPPLPLAAPPAGVDAAGAPGAAGAAATPTAAAAEPTTTTTTATSVQGQMQMPRKVPTSVQVQQTLEGGSRGGLDAPPERSGGSAGVGGAPSSSTAAATAAGKVEVEAATAAGAAAEVEAEVEVATPVGLLDYLLDHCGSRQRLLETEGEMELKLRTVREALLQAARFKGPDEPWSHYLISPEWEAERRLQSQVAEQFQIRADDAAAAATAALCFHWGRPEDALVAAVHYGGDTDTVAAITGALAGSLYGTQWLPARWYGKLENGPAGRDVVLGLAEELAQLDTRD</sequence>
<evidence type="ECO:0000256" key="11">
    <source>
        <dbReference type="ARBA" id="ARBA00049015"/>
    </source>
</evidence>
<evidence type="ECO:0000256" key="9">
    <source>
        <dbReference type="ARBA" id="ARBA00043187"/>
    </source>
</evidence>
<feature type="region of interest" description="Disordered" evidence="13">
    <location>
        <begin position="17"/>
        <end position="64"/>
    </location>
</feature>
<keyword evidence="12" id="KW-0460">Magnesium</keyword>
<feature type="binding site" evidence="12">
    <location>
        <position position="166"/>
    </location>
    <ligand>
        <name>Mg(2+)</name>
        <dbReference type="ChEBI" id="CHEBI:18420"/>
        <label>1</label>
    </ligand>
</feature>
<dbReference type="PANTHER" id="PTHR16222:SF24">
    <property type="entry name" value="ADP-RIBOSYLHYDROLASE ARH3"/>
    <property type="match status" value="1"/>
</dbReference>
<accession>A0A9W6F6A9</accession>
<dbReference type="AlphaFoldDB" id="A0A9W6F6A9"/>
<evidence type="ECO:0000256" key="7">
    <source>
        <dbReference type="ARBA" id="ARBA00042722"/>
    </source>
</evidence>
<evidence type="ECO:0000256" key="3">
    <source>
        <dbReference type="ARBA" id="ARBA00022801"/>
    </source>
</evidence>
<feature type="region of interest" description="Disordered" evidence="13">
    <location>
        <begin position="314"/>
        <end position="390"/>
    </location>
</feature>
<feature type="binding site" evidence="12">
    <location>
        <position position="532"/>
    </location>
    <ligand>
        <name>Mg(2+)</name>
        <dbReference type="ChEBI" id="CHEBI:18420"/>
        <label>1</label>
    </ligand>
</feature>
<protein>
    <recommendedName>
        <fullName evidence="4">ADP-ribosylhydrolase ARH3</fullName>
        <ecNumber evidence="2">3.2.1.143</ecNumber>
    </recommendedName>
    <alternativeName>
        <fullName evidence="5">ADP-ribose glycohydrolase ARH3</fullName>
    </alternativeName>
    <alternativeName>
        <fullName evidence="6">ADP-ribosylhydrolase 3</fullName>
    </alternativeName>
    <alternativeName>
        <fullName evidence="9">O-acetyl-ADP-ribose deacetylase ARH3</fullName>
    </alternativeName>
    <alternativeName>
        <fullName evidence="10">Poly(ADP-ribose) glycohydrolase ARH3</fullName>
    </alternativeName>
    <alternativeName>
        <fullName evidence="8">[Protein ADP-ribosylarginine] hydrolase-like protein 2</fullName>
    </alternativeName>
    <alternativeName>
        <fullName evidence="7">[Protein ADP-ribosylserine] hydrolase</fullName>
    </alternativeName>
</protein>
<dbReference type="Pfam" id="PF03747">
    <property type="entry name" value="ADP_ribosyl_GH"/>
    <property type="match status" value="2"/>
</dbReference>
<dbReference type="GO" id="GO:0046872">
    <property type="term" value="F:metal ion binding"/>
    <property type="evidence" value="ECO:0007669"/>
    <property type="project" value="UniProtKB-KW"/>
</dbReference>
<evidence type="ECO:0000256" key="8">
    <source>
        <dbReference type="ARBA" id="ARBA00042850"/>
    </source>
</evidence>
<comment type="similarity">
    <text evidence="1">Belongs to the ADP-ribosylglycohydrolase family.</text>
</comment>